<sequence>MNMYKYNDLNEKTVLVTGASGDIGLGICEKYLEQNCDVYALYKSNDVQLTALKASHPAGDKLHIVQCDLACPQSVSALCEQIERQAGKIDVLVNNAGIVKDSLFASMSYEDFTQVIETNMFSIFRLTKDALMLLRAAENPAIINVASIAALIPSVGQANYSASKGAILGFTRTLAAEMAPWGVRVNAVAPGMIESKMVKKVSRAVVRAVTSTIPLRRLGKCEEVANTIVFLSSSASSYIVGQTIVIDGGLVMR</sequence>
<comment type="similarity">
    <text evidence="1">Belongs to the short-chain dehydrogenases/reductases (SDR) family.</text>
</comment>
<evidence type="ECO:0000313" key="5">
    <source>
        <dbReference type="Proteomes" id="UP000000558"/>
    </source>
</evidence>
<dbReference type="SMART" id="SM00822">
    <property type="entry name" value="PKS_KR"/>
    <property type="match status" value="1"/>
</dbReference>
<evidence type="ECO:0000259" key="3">
    <source>
        <dbReference type="SMART" id="SM00822"/>
    </source>
</evidence>
<feature type="domain" description="Ketoreductase" evidence="3">
    <location>
        <begin position="12"/>
        <end position="191"/>
    </location>
</feature>
<dbReference type="PRINTS" id="PR00080">
    <property type="entry name" value="SDRFAMILY"/>
</dbReference>
<dbReference type="PROSITE" id="PS00061">
    <property type="entry name" value="ADH_SHORT"/>
    <property type="match status" value="1"/>
</dbReference>
<evidence type="ECO:0000256" key="1">
    <source>
        <dbReference type="ARBA" id="ARBA00006484"/>
    </source>
</evidence>
<dbReference type="PRINTS" id="PR00081">
    <property type="entry name" value="GDHRDH"/>
</dbReference>
<dbReference type="InterPro" id="IPR050259">
    <property type="entry name" value="SDR"/>
</dbReference>
<dbReference type="eggNOG" id="COG1028">
    <property type="taxonomic scope" value="Bacteria"/>
</dbReference>
<accession>A0A6M0JNN7</accession>
<dbReference type="EMBL" id="BA000007">
    <property type="protein sequence ID" value="BAB34708.2"/>
    <property type="molecule type" value="Genomic_DNA"/>
</dbReference>
<organism evidence="4 5">
    <name type="scientific">Escherichia coli O157:H7</name>
    <dbReference type="NCBI Taxonomy" id="83334"/>
    <lineage>
        <taxon>Bacteria</taxon>
        <taxon>Pseudomonadati</taxon>
        <taxon>Pseudomonadota</taxon>
        <taxon>Gammaproteobacteria</taxon>
        <taxon>Enterobacterales</taxon>
        <taxon>Enterobacteriaceae</taxon>
        <taxon>Escherichia</taxon>
    </lineage>
</organism>
<keyword evidence="5" id="KW-1185">Reference proteome</keyword>
<dbReference type="HOGENOM" id="CLU_010194_47_3_6"/>
<keyword evidence="2" id="KW-0560">Oxidoreductase</keyword>
<proteinExistence type="inferred from homology"/>
<name>A0A0H3JEZ5_ECO57</name>
<dbReference type="InterPro" id="IPR020904">
    <property type="entry name" value="Sc_DH/Rdtase_CS"/>
</dbReference>
<dbReference type="InterPro" id="IPR036291">
    <property type="entry name" value="NAD(P)-bd_dom_sf"/>
</dbReference>
<gene>
    <name evidence="4" type="ORF">ECs_1285</name>
</gene>
<dbReference type="KEGG" id="ecs:ECs_1285"/>
<dbReference type="SUPFAM" id="SSF51735">
    <property type="entry name" value="NAD(P)-binding Rossmann-fold domains"/>
    <property type="match status" value="1"/>
</dbReference>
<dbReference type="GO" id="GO:0016491">
    <property type="term" value="F:oxidoreductase activity"/>
    <property type="evidence" value="ECO:0007669"/>
    <property type="project" value="UniProtKB-KW"/>
</dbReference>
<dbReference type="PANTHER" id="PTHR42879">
    <property type="entry name" value="3-OXOACYL-(ACYL-CARRIER-PROTEIN) REDUCTASE"/>
    <property type="match status" value="1"/>
</dbReference>
<dbReference type="InterPro" id="IPR002347">
    <property type="entry name" value="SDR_fam"/>
</dbReference>
<dbReference type="AlphaFoldDB" id="A0A0H3JEZ5"/>
<accession>A0A0H3JEZ5</accession>
<dbReference type="RefSeq" id="WP_001302777.1">
    <property type="nucleotide sequence ID" value="NZ_AP018488.1"/>
</dbReference>
<dbReference type="STRING" id="155864.Z1545"/>
<dbReference type="FunFam" id="3.40.50.720:FF:000173">
    <property type="entry name" value="3-oxoacyl-[acyl-carrier protein] reductase"/>
    <property type="match status" value="1"/>
</dbReference>
<protein>
    <submittedName>
        <fullName evidence="4">3-oxoacyl-[acyl-carrier protein] reductase</fullName>
    </submittedName>
</protein>
<dbReference type="GO" id="GO:0032787">
    <property type="term" value="P:monocarboxylic acid metabolic process"/>
    <property type="evidence" value="ECO:0007669"/>
    <property type="project" value="UniProtKB-ARBA"/>
</dbReference>
<reference evidence="4 5" key="1">
    <citation type="journal article" date="2000" name="Syst. Appl. Microbiol.">
        <title>Comparative analysis of the whole set of rRNA operons between an enterohemorrhagic Escherichia coli O157:H7 Sakai strain and an Escherichia coli K-12 strain MG1655.</title>
        <authorList>
            <person name="Ohnishi M."/>
            <person name="Murata T."/>
            <person name="Nakayama K."/>
            <person name="Kuhara S."/>
            <person name="Hattori M."/>
            <person name="Kurokawa K."/>
            <person name="Yasunaga T."/>
            <person name="Yokoyama K."/>
            <person name="Makino K."/>
            <person name="Shinagawa H."/>
            <person name="Hayashi T."/>
        </authorList>
    </citation>
    <scope>NUCLEOTIDE SEQUENCE [LARGE SCALE GENOMIC DNA]</scope>
    <source>
        <strain evidence="5">O157:H7 / Sakai / RIMD 0509952 / EHEC</strain>
    </source>
</reference>
<dbReference type="Gene3D" id="3.40.50.720">
    <property type="entry name" value="NAD(P)-binding Rossmann-like Domain"/>
    <property type="match status" value="1"/>
</dbReference>
<dbReference type="PATRIC" id="fig|386585.9.peg.1393"/>
<reference evidence="4 5" key="2">
    <citation type="journal article" date="2001" name="DNA Res.">
        <title>Complete genome sequence of enterohemorrhagic Escherichia coli O157:H7 and genomic comparison with a laboratory strain K-12.</title>
        <authorList>
            <person name="Hayashi T."/>
            <person name="Makino K."/>
            <person name="Ohnishi M."/>
            <person name="Kurokawa K."/>
            <person name="Ishii K."/>
            <person name="Yokoyama K."/>
            <person name="Han C.G."/>
            <person name="Ohtsubo E."/>
            <person name="Nakayama K."/>
            <person name="Murata T."/>
            <person name="Tanaka M."/>
            <person name="Tobe T."/>
            <person name="Iida T."/>
            <person name="Takami H."/>
            <person name="Honda T."/>
            <person name="Sasakawa C."/>
            <person name="Ogasawara N."/>
            <person name="Yasunaga T."/>
            <person name="Kuhara S."/>
            <person name="Shiba T."/>
            <person name="Hattori M."/>
            <person name="Shinagawa H."/>
        </authorList>
    </citation>
    <scope>NUCLEOTIDE SEQUENCE [LARGE SCALE GENOMIC DNA]</scope>
    <source>
        <strain evidence="5">O157:H7 / Sakai / RIMD 0509952 / EHEC</strain>
    </source>
</reference>
<dbReference type="Proteomes" id="UP000000558">
    <property type="component" value="Chromosome"/>
</dbReference>
<dbReference type="NCBIfam" id="NF009466">
    <property type="entry name" value="PRK12826.1-2"/>
    <property type="match status" value="1"/>
</dbReference>
<dbReference type="GeneID" id="912978"/>
<dbReference type="InterPro" id="IPR057326">
    <property type="entry name" value="KR_dom"/>
</dbReference>
<evidence type="ECO:0000256" key="2">
    <source>
        <dbReference type="ARBA" id="ARBA00023002"/>
    </source>
</evidence>
<evidence type="ECO:0000313" key="4">
    <source>
        <dbReference type="EMBL" id="BAB34708.2"/>
    </source>
</evidence>
<dbReference type="PANTHER" id="PTHR42879:SF2">
    <property type="entry name" value="3-OXOACYL-[ACYL-CARRIER-PROTEIN] REDUCTASE FABG"/>
    <property type="match status" value="1"/>
</dbReference>
<dbReference type="Pfam" id="PF13561">
    <property type="entry name" value="adh_short_C2"/>
    <property type="match status" value="1"/>
</dbReference>